<keyword evidence="1" id="KW-0472">Membrane</keyword>
<evidence type="ECO:0000313" key="2">
    <source>
        <dbReference type="EMBL" id="ATU84252.1"/>
    </source>
</evidence>
<dbReference type="Proteomes" id="UP000267516">
    <property type="component" value="Segment"/>
</dbReference>
<sequence length="59" mass="6587">MGDVLVHHVLLFVFSASKFSMNLRPKLSSMRVIGVCLLELLFFHDATAISMGLYSDNTI</sequence>
<name>A0A2D3I7A6_9VIRU</name>
<dbReference type="EMBL" id="MF768985">
    <property type="protein sequence ID" value="ATU84252.1"/>
    <property type="molecule type" value="Genomic_DNA"/>
</dbReference>
<reference evidence="2" key="1">
    <citation type="journal article" date="2018" name="Aquaculture">
        <title>Complete genome sequence of a white spot syndrome virus associated with a disease incursion in Australia.</title>
        <authorList>
            <person name="Oakey J."/>
            <person name="Smith C.S."/>
        </authorList>
    </citation>
    <scope>NUCLEOTIDE SEQUENCE [LARGE SCALE GENOMIC DNA]</scope>
    <source>
        <strain evidence="2">WSSV-AU</strain>
    </source>
</reference>
<keyword evidence="1" id="KW-0812">Transmembrane</keyword>
<organism evidence="2">
    <name type="scientific">White spot syndrome virus</name>
    <dbReference type="NCBI Taxonomy" id="342409"/>
    <lineage>
        <taxon>Viruses</taxon>
        <taxon>Viruses incertae sedis</taxon>
        <taxon>Naldaviricetes</taxon>
        <taxon>Nimaviridae</taxon>
        <taxon>Whispovirus</taxon>
    </lineage>
</organism>
<accession>A0A2D3I7A6</accession>
<protein>
    <submittedName>
        <fullName evidence="2">ORF1287</fullName>
    </submittedName>
</protein>
<feature type="transmembrane region" description="Helical" evidence="1">
    <location>
        <begin position="32"/>
        <end position="54"/>
    </location>
</feature>
<evidence type="ECO:0000256" key="1">
    <source>
        <dbReference type="SAM" id="Phobius"/>
    </source>
</evidence>
<keyword evidence="1" id="KW-1133">Transmembrane helix</keyword>
<proteinExistence type="predicted"/>